<dbReference type="Gene3D" id="1.10.10.2840">
    <property type="entry name" value="PucR C-terminal helix-turn-helix domain"/>
    <property type="match status" value="1"/>
</dbReference>
<dbReference type="Pfam" id="PF17853">
    <property type="entry name" value="GGDEF_2"/>
    <property type="match status" value="1"/>
</dbReference>
<dbReference type="InterPro" id="IPR041522">
    <property type="entry name" value="CdaR_GGDEF"/>
</dbReference>
<dbReference type="Proteomes" id="UP000515708">
    <property type="component" value="Chromosome"/>
</dbReference>
<gene>
    <name evidence="4" type="ORF">FVO59_08525</name>
</gene>
<evidence type="ECO:0000313" key="5">
    <source>
        <dbReference type="Proteomes" id="UP000515708"/>
    </source>
</evidence>
<reference evidence="4 5" key="1">
    <citation type="journal article" date="2020" name="Front. Microbiol.">
        <title>Design of Bacterial Strain-Specific qPCR Assays Using NGS Data and Publicly Available Resources and Its Application to Track Biocontrol Strains.</title>
        <authorList>
            <person name="Hernandez I."/>
            <person name="Sant C."/>
            <person name="Martinez R."/>
            <person name="Fernandez C."/>
        </authorList>
    </citation>
    <scope>NUCLEOTIDE SEQUENCE [LARGE SCALE GENOMIC DNA]</scope>
    <source>
        <strain evidence="4 5">B24</strain>
    </source>
</reference>
<dbReference type="PANTHER" id="PTHR33744">
    <property type="entry name" value="CARBOHYDRATE DIACID REGULATOR"/>
    <property type="match status" value="1"/>
</dbReference>
<comment type="similarity">
    <text evidence="1">Belongs to the CdaR family.</text>
</comment>
<dbReference type="InterPro" id="IPR025736">
    <property type="entry name" value="PucR_C-HTH_dom"/>
</dbReference>
<proteinExistence type="inferred from homology"/>
<dbReference type="AlphaFoldDB" id="A0A7D7WGX5"/>
<feature type="domain" description="CdaR GGDEF-like" evidence="3">
    <location>
        <begin position="270"/>
        <end position="393"/>
    </location>
</feature>
<dbReference type="Pfam" id="PF13556">
    <property type="entry name" value="HTH_30"/>
    <property type="match status" value="1"/>
</dbReference>
<dbReference type="EMBL" id="CP043732">
    <property type="protein sequence ID" value="QMU97254.1"/>
    <property type="molecule type" value="Genomic_DNA"/>
</dbReference>
<dbReference type="InterPro" id="IPR042070">
    <property type="entry name" value="PucR_C-HTH_sf"/>
</dbReference>
<evidence type="ECO:0000256" key="1">
    <source>
        <dbReference type="ARBA" id="ARBA00006754"/>
    </source>
</evidence>
<dbReference type="PANTHER" id="PTHR33744:SF1">
    <property type="entry name" value="DNA-BINDING TRANSCRIPTIONAL ACTIVATOR ADER"/>
    <property type="match status" value="1"/>
</dbReference>
<accession>A0A7D7WGX5</accession>
<dbReference type="InterPro" id="IPR051448">
    <property type="entry name" value="CdaR-like_regulators"/>
</dbReference>
<name>A0A7D7WGX5_9MICO</name>
<evidence type="ECO:0000313" key="4">
    <source>
        <dbReference type="EMBL" id="QMU97254.1"/>
    </source>
</evidence>
<feature type="domain" description="PucR C-terminal helix-turn-helix" evidence="2">
    <location>
        <begin position="442"/>
        <end position="500"/>
    </location>
</feature>
<dbReference type="RefSeq" id="WP_182252249.1">
    <property type="nucleotide sequence ID" value="NZ_CP043732.1"/>
</dbReference>
<evidence type="ECO:0000259" key="3">
    <source>
        <dbReference type="Pfam" id="PF17853"/>
    </source>
</evidence>
<evidence type="ECO:0000259" key="2">
    <source>
        <dbReference type="Pfam" id="PF13556"/>
    </source>
</evidence>
<organism evidence="4 5">
    <name type="scientific">Microbacterium esteraromaticum</name>
    <dbReference type="NCBI Taxonomy" id="57043"/>
    <lineage>
        <taxon>Bacteria</taxon>
        <taxon>Bacillati</taxon>
        <taxon>Actinomycetota</taxon>
        <taxon>Actinomycetes</taxon>
        <taxon>Micrococcales</taxon>
        <taxon>Microbacteriaceae</taxon>
        <taxon>Microbacterium</taxon>
    </lineage>
</organism>
<sequence length="504" mass="53045">MSGGLRLSDLLSHPDNGGLVLVAGPSDAAWKAVSVENGETDLAAAAHDRLAVLTSGIPRTTWQQDAMLRRVRDRGYTGLALPGATAIDQGARRLADRLRLTLLDVGRPVQLAKACWMLLEARDALTLGQVRKVAQSFEYSAQDLGDLLRHIAANLGRGVALVDRAGVVLEAGGHLGAELHAAIGFDSWADLARAGDAAAASVRVDSPGRTGLRLALFGDGMGEPQLQALSVAAEIAMPAIAARILIDEVAAINDVTVSSALLRDFTDLRGATDDDVDRRMIERGWRTQGHHLGFHLAARGRLDAFSLLRSLRAGLGAIDAEAHATAAGSGVSGWLTFAEPPGPDRVERTVAALRQLHADALRDFPVATGVGSLQPGPAGLVTTLDEAADAARIAAARSATGWFVRVDSLGLEQLLLAWTGNDTFVPAAESLLAPLREGTGELLTTLAAYLDHESGIAATAAALGLHRNTVALRIRRTQELLGIDMNDPEARLALHLACRAVLMR</sequence>
<protein>
    <submittedName>
        <fullName evidence="4">PucR family transcriptional regulator</fullName>
    </submittedName>
</protein>